<feature type="region of interest" description="Disordered" evidence="5">
    <location>
        <begin position="815"/>
        <end position="849"/>
    </location>
</feature>
<comment type="caution">
    <text evidence="8">The sequence shown here is derived from an EMBL/GenBank/DDBJ whole genome shotgun (WGS) entry which is preliminary data.</text>
</comment>
<keyword evidence="9" id="KW-1185">Reference proteome</keyword>
<dbReference type="AlphaFoldDB" id="A0A9P6LVR0"/>
<name>A0A9P6LVR0_MORAP</name>
<feature type="region of interest" description="Disordered" evidence="5">
    <location>
        <begin position="480"/>
        <end position="524"/>
    </location>
</feature>
<dbReference type="Pfam" id="PF24981">
    <property type="entry name" value="Beta-prop_ATRN-LZTR1"/>
    <property type="match status" value="1"/>
</dbReference>
<evidence type="ECO:0000259" key="7">
    <source>
        <dbReference type="PROSITE" id="PS01180"/>
    </source>
</evidence>
<dbReference type="SMART" id="SM00042">
    <property type="entry name" value="CUB"/>
    <property type="match status" value="1"/>
</dbReference>
<feature type="region of interest" description="Disordered" evidence="5">
    <location>
        <begin position="1"/>
        <end position="91"/>
    </location>
</feature>
<keyword evidence="3" id="KW-1015">Disulfide bond</keyword>
<keyword evidence="4" id="KW-0175">Coiled coil</keyword>
<dbReference type="Gene3D" id="2.60.120.290">
    <property type="entry name" value="Spermadhesin, CUB domain"/>
    <property type="match status" value="1"/>
</dbReference>
<dbReference type="EMBL" id="JAAAHY010002178">
    <property type="protein sequence ID" value="KAF9945137.1"/>
    <property type="molecule type" value="Genomic_DNA"/>
</dbReference>
<evidence type="ECO:0000256" key="4">
    <source>
        <dbReference type="SAM" id="Coils"/>
    </source>
</evidence>
<feature type="transmembrane region" description="Helical" evidence="6">
    <location>
        <begin position="943"/>
        <end position="964"/>
    </location>
</feature>
<dbReference type="Gene3D" id="2.120.10.80">
    <property type="entry name" value="Kelch-type beta propeller"/>
    <property type="match status" value="1"/>
</dbReference>
<keyword evidence="1" id="KW-0880">Kelch repeat</keyword>
<feature type="non-terminal residue" evidence="8">
    <location>
        <position position="1029"/>
    </location>
</feature>
<dbReference type="OrthoDB" id="10251809at2759"/>
<reference evidence="8" key="1">
    <citation type="journal article" date="2020" name="Fungal Divers.">
        <title>Resolving the Mortierellaceae phylogeny through synthesis of multi-gene phylogenetics and phylogenomics.</title>
        <authorList>
            <person name="Vandepol N."/>
            <person name="Liber J."/>
            <person name="Desiro A."/>
            <person name="Na H."/>
            <person name="Kennedy M."/>
            <person name="Barry K."/>
            <person name="Grigoriev I.V."/>
            <person name="Miller A.N."/>
            <person name="O'Donnell K."/>
            <person name="Stajich J.E."/>
            <person name="Bonito G."/>
        </authorList>
    </citation>
    <scope>NUCLEOTIDE SEQUENCE</scope>
    <source>
        <strain evidence="8">CK1249</strain>
    </source>
</reference>
<keyword evidence="6" id="KW-0472">Membrane</keyword>
<feature type="compositionally biased region" description="Low complexity" evidence="5">
    <location>
        <begin position="822"/>
        <end position="835"/>
    </location>
</feature>
<evidence type="ECO:0000256" key="3">
    <source>
        <dbReference type="ARBA" id="ARBA00023157"/>
    </source>
</evidence>
<keyword evidence="6" id="KW-1133">Transmembrane helix</keyword>
<dbReference type="PANTHER" id="PTHR46093:SF18">
    <property type="entry name" value="FIBRONECTIN TYPE-III DOMAIN-CONTAINING PROTEIN"/>
    <property type="match status" value="1"/>
</dbReference>
<evidence type="ECO:0000256" key="5">
    <source>
        <dbReference type="SAM" id="MobiDB-lite"/>
    </source>
</evidence>
<dbReference type="Pfam" id="PF00431">
    <property type="entry name" value="CUB"/>
    <property type="match status" value="1"/>
</dbReference>
<keyword evidence="6" id="KW-0812">Transmembrane</keyword>
<dbReference type="CDD" id="cd00041">
    <property type="entry name" value="CUB"/>
    <property type="match status" value="1"/>
</dbReference>
<dbReference type="InterPro" id="IPR006652">
    <property type="entry name" value="Kelch_1"/>
</dbReference>
<feature type="coiled-coil region" evidence="4">
    <location>
        <begin position="970"/>
        <end position="997"/>
    </location>
</feature>
<feature type="domain" description="CUB" evidence="7">
    <location>
        <begin position="105"/>
        <end position="233"/>
    </location>
</feature>
<dbReference type="PANTHER" id="PTHR46093">
    <property type="entry name" value="ACYL-COA-BINDING DOMAIN-CONTAINING PROTEIN 5"/>
    <property type="match status" value="1"/>
</dbReference>
<evidence type="ECO:0000256" key="6">
    <source>
        <dbReference type="SAM" id="Phobius"/>
    </source>
</evidence>
<dbReference type="SUPFAM" id="SSF117281">
    <property type="entry name" value="Kelch motif"/>
    <property type="match status" value="1"/>
</dbReference>
<protein>
    <recommendedName>
        <fullName evidence="7">CUB domain-containing protein</fullName>
    </recommendedName>
</protein>
<evidence type="ECO:0000313" key="9">
    <source>
        <dbReference type="Proteomes" id="UP000738359"/>
    </source>
</evidence>
<evidence type="ECO:0000313" key="8">
    <source>
        <dbReference type="EMBL" id="KAF9945137.1"/>
    </source>
</evidence>
<dbReference type="InterPro" id="IPR015915">
    <property type="entry name" value="Kelch-typ_b-propeller"/>
</dbReference>
<evidence type="ECO:0000256" key="2">
    <source>
        <dbReference type="ARBA" id="ARBA00022737"/>
    </source>
</evidence>
<dbReference type="InterPro" id="IPR000859">
    <property type="entry name" value="CUB_dom"/>
</dbReference>
<dbReference type="Proteomes" id="UP000738359">
    <property type="component" value="Unassembled WGS sequence"/>
</dbReference>
<keyword evidence="2" id="KW-0677">Repeat</keyword>
<proteinExistence type="predicted"/>
<dbReference type="PROSITE" id="PS01180">
    <property type="entry name" value="CUB"/>
    <property type="match status" value="1"/>
</dbReference>
<sequence length="1029" mass="112384">MHAYQPRGFGDTQPRSIDPDSESADPQELRSSSLVPESASAPATSFSDTAAVLDNDESDSADVDQDDEPQEYEPEALAQDPRLRQNKASGVLAVRRDVKTTSYNCDSQSPQTLGPAWNGTFMSNAPDGVYPSETRSCTWTIQAMPAIASVTGSAPYIVELKFWTPIQLVCGIDYLTVYDGPDTTSPVIAQLCGNIWMDNLPVLYSSGSTMTAVFSTQARSPGSFGFKAGWISETAEGLATPIPAHATVDILARSAKQTAGSKDFTPRSQHAMAYDTNKDVVYITGGTNFETPFLPMSDVITYSFGNNKWNKLTSKKKSPYARLGHYSFMYNNDLYIYGGVTNYAGMADVWKFTVSSKQWLELPPANPDGFPPEGRRGAACVFISTGNYTGRLYVFGGMDSAGAIVRELRYFDVTTLRWSKVDHQNSVGLTGATAIYHHATDSIYFFGGMINQTTRNVVPYQYFIQQDLWHALPPKFDPLTSTPVPSPYTGDNSLAPRPLNSSLGDNSEPESEDGGSSSGRGAQYSTGQQYLPPVMYDPLSAVWAPADVMGEDTVVVFGGMRPFGLGSNVRDQSCYARTVSMYDLSCQNWTSFDVTEATGGAIKTRVNHTMVIRPPGAPGGSGTSWTAYIFGGFDGTHRSDVLNITLNLAPMAAADVNNCRALRWCNLYDDCQNCNPTYCSYVNGLCLFDTNKAQVASAPSSAPFYLLGTAADVPRNGTVQDLIRQRPELESQVLSSLDTCPARTALEIGTVHEYEIQPGQEMTFKTYIDAQDHDILFEIRTTPPTLSLQFSSLNVWEGYMNMYWRATHGLTDDSWDGVSGTSSPIPSDIPQLSSSSPPPPGQNGTMTPDGPVITLAGILNTSELMNRWTKYAGLDGSPSSSALRETVSTTDLVFLAGDPRRFSGYYVYSIKNANAEKLAFTLMITLVNHSDGGDIGGGSKFDLATLGFFMVGFIVGVLLLVLVGRKIRKMLEKREQVRRAAAELRMFQEEEEEEERRRLEAMATTTVDRGSLKDMKPMYHVVVGVQDQN</sequence>
<dbReference type="SMART" id="SM00612">
    <property type="entry name" value="Kelch"/>
    <property type="match status" value="3"/>
</dbReference>
<dbReference type="SUPFAM" id="SSF49854">
    <property type="entry name" value="Spermadhesin, CUB domain"/>
    <property type="match status" value="1"/>
</dbReference>
<gene>
    <name evidence="8" type="ORF">BGZ70_004017</name>
</gene>
<evidence type="ECO:0000256" key="1">
    <source>
        <dbReference type="ARBA" id="ARBA00022441"/>
    </source>
</evidence>
<feature type="compositionally biased region" description="Polar residues" evidence="5">
    <location>
        <begin position="29"/>
        <end position="48"/>
    </location>
</feature>
<dbReference type="InterPro" id="IPR035914">
    <property type="entry name" value="Sperma_CUB_dom_sf"/>
</dbReference>
<feature type="compositionally biased region" description="Acidic residues" evidence="5">
    <location>
        <begin position="54"/>
        <end position="74"/>
    </location>
</feature>
<organism evidence="8 9">
    <name type="scientific">Mortierella alpina</name>
    <name type="common">Oleaginous fungus</name>
    <name type="synonym">Mortierella renispora</name>
    <dbReference type="NCBI Taxonomy" id="64518"/>
    <lineage>
        <taxon>Eukaryota</taxon>
        <taxon>Fungi</taxon>
        <taxon>Fungi incertae sedis</taxon>
        <taxon>Mucoromycota</taxon>
        <taxon>Mortierellomycotina</taxon>
        <taxon>Mortierellomycetes</taxon>
        <taxon>Mortierellales</taxon>
        <taxon>Mortierellaceae</taxon>
        <taxon>Mortierella</taxon>
    </lineage>
</organism>
<accession>A0A9P6LVR0</accession>
<dbReference type="InterPro" id="IPR056737">
    <property type="entry name" value="Beta-prop_ATRN-MKLN-like"/>
</dbReference>